<gene>
    <name evidence="1" type="ORF">SAMN05192554_1485</name>
</gene>
<name>A0A1H0BUL4_9EURY</name>
<evidence type="ECO:0000313" key="1">
    <source>
        <dbReference type="EMBL" id="SDN49354.1"/>
    </source>
</evidence>
<evidence type="ECO:0000313" key="2">
    <source>
        <dbReference type="Proteomes" id="UP000199370"/>
    </source>
</evidence>
<dbReference type="Proteomes" id="UP000199370">
    <property type="component" value="Unassembled WGS sequence"/>
</dbReference>
<dbReference type="AlphaFoldDB" id="A0A1H0BUL4"/>
<reference evidence="1 2" key="1">
    <citation type="submission" date="2016-10" db="EMBL/GenBank/DDBJ databases">
        <authorList>
            <person name="de Groot N.N."/>
        </authorList>
    </citation>
    <scope>NUCLEOTIDE SEQUENCE [LARGE SCALE GENOMIC DNA]</scope>
    <source>
        <strain evidence="2">EB21,IBRC-M 10013,KCTC 4048</strain>
    </source>
</reference>
<proteinExistence type="predicted"/>
<sequence length="47" mass="5165">MAFSHSDCPEQINPAGLILDDEMKHTSTGFSVPVMEVPDSQPNKYLS</sequence>
<organism evidence="1 2">
    <name type="scientific">Haloarchaeobius iranensis</name>
    <dbReference type="NCBI Taxonomy" id="996166"/>
    <lineage>
        <taxon>Archaea</taxon>
        <taxon>Methanobacteriati</taxon>
        <taxon>Methanobacteriota</taxon>
        <taxon>Stenosarchaea group</taxon>
        <taxon>Halobacteria</taxon>
        <taxon>Halobacteriales</taxon>
        <taxon>Halorubellaceae</taxon>
        <taxon>Haloarchaeobius</taxon>
    </lineage>
</organism>
<protein>
    <submittedName>
        <fullName evidence="1">Uncharacterized protein</fullName>
    </submittedName>
</protein>
<accession>A0A1H0BUL4</accession>
<dbReference type="EMBL" id="FNIA01000048">
    <property type="protein sequence ID" value="SDN49354.1"/>
    <property type="molecule type" value="Genomic_DNA"/>
</dbReference>
<keyword evidence="2" id="KW-1185">Reference proteome</keyword>